<dbReference type="RefSeq" id="WP_088918396.1">
    <property type="nucleotide sequence ID" value="NZ_CP018632.1"/>
</dbReference>
<dbReference type="PANTHER" id="PTHR19328:SF75">
    <property type="entry name" value="ALDOSE SUGAR DEHYDROGENASE YLII"/>
    <property type="match status" value="1"/>
</dbReference>
<proteinExistence type="predicted"/>
<reference evidence="3 4" key="1">
    <citation type="submission" date="2016-12" db="EMBL/GenBank/DDBJ databases">
        <authorList>
            <person name="Song W.-J."/>
            <person name="Kurnit D.M."/>
        </authorList>
    </citation>
    <scope>NUCLEOTIDE SEQUENCE [LARGE SCALE GENOMIC DNA]</scope>
    <source>
        <strain evidence="3 4">IMCC3135</strain>
    </source>
</reference>
<evidence type="ECO:0000256" key="1">
    <source>
        <dbReference type="SAM" id="SignalP"/>
    </source>
</evidence>
<feature type="chain" id="PRO_5016267029" evidence="1">
    <location>
        <begin position="25"/>
        <end position="435"/>
    </location>
</feature>
<dbReference type="AlphaFoldDB" id="A0A2Z2NT02"/>
<keyword evidence="3" id="KW-0560">Oxidoreductase</keyword>
<dbReference type="Gene3D" id="2.120.10.30">
    <property type="entry name" value="TolB, C-terminal domain"/>
    <property type="match status" value="1"/>
</dbReference>
<dbReference type="InterPro" id="IPR011042">
    <property type="entry name" value="6-blade_b-propeller_TolB-like"/>
</dbReference>
<dbReference type="EC" id="1.1.5.2" evidence="3"/>
<evidence type="ECO:0000313" key="3">
    <source>
        <dbReference type="EMBL" id="ASJ73161.1"/>
    </source>
</evidence>
<dbReference type="KEGG" id="gai:IMCC3135_15395"/>
<gene>
    <name evidence="3" type="primary">gdhB_2</name>
    <name evidence="3" type="ORF">IMCC3135_15395</name>
</gene>
<dbReference type="InterPro" id="IPR012938">
    <property type="entry name" value="Glc/Sorbosone_DH"/>
</dbReference>
<dbReference type="EMBL" id="CP018632">
    <property type="protein sequence ID" value="ASJ73161.1"/>
    <property type="molecule type" value="Genomic_DNA"/>
</dbReference>
<keyword evidence="1" id="KW-0732">Signal</keyword>
<dbReference type="SUPFAM" id="SSF50952">
    <property type="entry name" value="Soluble quinoprotein glucose dehydrogenase"/>
    <property type="match status" value="1"/>
</dbReference>
<feature type="domain" description="Glucose/Sorbosone dehydrogenase" evidence="2">
    <location>
        <begin position="41"/>
        <end position="360"/>
    </location>
</feature>
<dbReference type="Proteomes" id="UP000250079">
    <property type="component" value="Chromosome"/>
</dbReference>
<accession>A0A2Z2NT02</accession>
<keyword evidence="4" id="KW-1185">Reference proteome</keyword>
<dbReference type="GO" id="GO:0008876">
    <property type="term" value="F:quinoprotein glucose dehydrogenase activity"/>
    <property type="evidence" value="ECO:0007669"/>
    <property type="project" value="UniProtKB-EC"/>
</dbReference>
<protein>
    <submittedName>
        <fullName evidence="3">Quinoprotein glucose dehydrogenase B</fullName>
        <ecNumber evidence="3">1.1.5.2</ecNumber>
    </submittedName>
</protein>
<dbReference type="InterPro" id="IPR011041">
    <property type="entry name" value="Quinoprot_gluc/sorb_DH_b-prop"/>
</dbReference>
<evidence type="ECO:0000313" key="4">
    <source>
        <dbReference type="Proteomes" id="UP000250079"/>
    </source>
</evidence>
<dbReference type="Pfam" id="PF07995">
    <property type="entry name" value="GSDH"/>
    <property type="match status" value="1"/>
</dbReference>
<name>A0A2Z2NT02_9GAMM</name>
<sequence length="435" mass="47988">MSGKRIASALLMSCGLALASAAHSAEPVKIKLEPYVSGLNSPVAMVQPDGDDRKFVLEQWGRVRLISADGELQATPFLDIRNLIVQQFLDFDERGLLGLAFHPDFQENGRFYVAYSGDINFGSDLGKQFWWDHTNTVAEYTVSEADPNIANPSSMRIISSIDWPQFNHNGHWIGFGPDKMLYISTGDGGYANDWGIGHNVTEGNGQDLTSLNGKILRIDVDKSENGNNYGIPGDNPFLDNEEARPEIWAYGLRNPWRCSFDTGDGKLMCADVQQNSFEEVNIIEKGGNYGWRIREAAHCFDYARPDDHPAACETEGLIDPVMEYNNCTAQPDGCLGISVTGGYVYRGSNEAWQGKYIFGDWSKSFAEMKGQIFVGSPGDNDQWEMSETEVVNMEGERPYVLAFGQDSAGDVYALTSITTGPVGSLDTIYKVVPAE</sequence>
<feature type="signal peptide" evidence="1">
    <location>
        <begin position="1"/>
        <end position="24"/>
    </location>
</feature>
<organism evidence="3 4">
    <name type="scientific">Granulosicoccus antarcticus IMCC3135</name>
    <dbReference type="NCBI Taxonomy" id="1192854"/>
    <lineage>
        <taxon>Bacteria</taxon>
        <taxon>Pseudomonadati</taxon>
        <taxon>Pseudomonadota</taxon>
        <taxon>Gammaproteobacteria</taxon>
        <taxon>Chromatiales</taxon>
        <taxon>Granulosicoccaceae</taxon>
        <taxon>Granulosicoccus</taxon>
    </lineage>
</organism>
<dbReference type="PANTHER" id="PTHR19328">
    <property type="entry name" value="HEDGEHOG-INTERACTING PROTEIN"/>
    <property type="match status" value="1"/>
</dbReference>
<dbReference type="OrthoDB" id="338827at2"/>
<evidence type="ECO:0000259" key="2">
    <source>
        <dbReference type="Pfam" id="PF07995"/>
    </source>
</evidence>